<proteinExistence type="predicted"/>
<gene>
    <name evidence="1" type="ORF">UFOPK3609_01387</name>
</gene>
<protein>
    <submittedName>
        <fullName evidence="1">Unannotated protein</fullName>
    </submittedName>
</protein>
<dbReference type="AlphaFoldDB" id="A0A6J7HNQ6"/>
<name>A0A6J7HNQ6_9ZZZZ</name>
<accession>A0A6J7HNQ6</accession>
<dbReference type="EMBL" id="CAFBMQ010000225">
    <property type="protein sequence ID" value="CAB4921038.1"/>
    <property type="molecule type" value="Genomic_DNA"/>
</dbReference>
<sequence>MLVSLAQAAAAVPVSLKALWVEYLTLGGSRDLDWFCAHLHSPGGGLLEEHAVVVETFTEIFTAEGLQLRVV</sequence>
<reference evidence="1" key="1">
    <citation type="submission" date="2020-05" db="EMBL/GenBank/DDBJ databases">
        <authorList>
            <person name="Chiriac C."/>
            <person name="Salcher M."/>
            <person name="Ghai R."/>
            <person name="Kavagutti S V."/>
        </authorList>
    </citation>
    <scope>NUCLEOTIDE SEQUENCE</scope>
</reference>
<organism evidence="1">
    <name type="scientific">freshwater metagenome</name>
    <dbReference type="NCBI Taxonomy" id="449393"/>
    <lineage>
        <taxon>unclassified sequences</taxon>
        <taxon>metagenomes</taxon>
        <taxon>ecological metagenomes</taxon>
    </lineage>
</organism>
<evidence type="ECO:0000313" key="1">
    <source>
        <dbReference type="EMBL" id="CAB4921038.1"/>
    </source>
</evidence>